<evidence type="ECO:0000313" key="1">
    <source>
        <dbReference type="EMBL" id="VAW91587.1"/>
    </source>
</evidence>
<dbReference type="EMBL" id="UOFR01000012">
    <property type="protein sequence ID" value="VAW91587.1"/>
    <property type="molecule type" value="Genomic_DNA"/>
</dbReference>
<dbReference type="AlphaFoldDB" id="A0A3B0ZW57"/>
<protein>
    <submittedName>
        <fullName evidence="1">Uncharacterized protein</fullName>
    </submittedName>
</protein>
<feature type="non-terminal residue" evidence="1">
    <location>
        <position position="41"/>
    </location>
</feature>
<proteinExistence type="predicted"/>
<sequence>MQAAQVLHKIMEKAGAHLHKTRATALEAVVLSALSGRRLTV</sequence>
<name>A0A3B0ZW57_9ZZZZ</name>
<organism evidence="1">
    <name type="scientific">hydrothermal vent metagenome</name>
    <dbReference type="NCBI Taxonomy" id="652676"/>
    <lineage>
        <taxon>unclassified sequences</taxon>
        <taxon>metagenomes</taxon>
        <taxon>ecological metagenomes</taxon>
    </lineage>
</organism>
<accession>A0A3B0ZW57</accession>
<gene>
    <name evidence="1" type="ORF">MNBD_GAMMA21-1110</name>
</gene>
<reference evidence="1" key="1">
    <citation type="submission" date="2018-06" db="EMBL/GenBank/DDBJ databases">
        <authorList>
            <person name="Zhirakovskaya E."/>
        </authorList>
    </citation>
    <scope>NUCLEOTIDE SEQUENCE</scope>
</reference>